<accession>A0A6A6V7W2</accession>
<feature type="compositionally biased region" description="Basic and acidic residues" evidence="1">
    <location>
        <begin position="225"/>
        <end position="244"/>
    </location>
</feature>
<sequence>MNYSSNPDDPLSMAGFSSVYDSYLSYDDNEGVLDPNIYPSQLSYRPESAYIQPTLAQQTLCRPESEDSAYPTETALWGYTSPPYTNEPLNSRVSSLEPASPPFSAYINPSATLISSPLGRPLSPTPSVCGDQATEPIKSETWSPQPLTSPSNPTYSNTTAYGVSPCVRQSRAAQAQRPRPKSLPVLFTPLTNTTSHPHPHNHTHSHHLPYSPSSPRKLPIHRTTHKDIERKYREGINSDLERLRRAIPSLAQSDEDESGGDEGGAAKKPVKPTKSQVLAAALEYIKHGDEEREALREEVRALREEKERGWEKG</sequence>
<reference evidence="3" key="1">
    <citation type="journal article" date="2020" name="Stud. Mycol.">
        <title>101 Dothideomycetes genomes: a test case for predicting lifestyles and emergence of pathogens.</title>
        <authorList>
            <person name="Haridas S."/>
            <person name="Albert R."/>
            <person name="Binder M."/>
            <person name="Bloem J."/>
            <person name="Labutti K."/>
            <person name="Salamov A."/>
            <person name="Andreopoulos B."/>
            <person name="Baker S."/>
            <person name="Barry K."/>
            <person name="Bills G."/>
            <person name="Bluhm B."/>
            <person name="Cannon C."/>
            <person name="Castanera R."/>
            <person name="Culley D."/>
            <person name="Daum C."/>
            <person name="Ezra D."/>
            <person name="Gonzalez J."/>
            <person name="Henrissat B."/>
            <person name="Kuo A."/>
            <person name="Liang C."/>
            <person name="Lipzen A."/>
            <person name="Lutzoni F."/>
            <person name="Magnuson J."/>
            <person name="Mondo S."/>
            <person name="Nolan M."/>
            <person name="Ohm R."/>
            <person name="Pangilinan J."/>
            <person name="Park H.-J."/>
            <person name="Ramirez L."/>
            <person name="Alfaro M."/>
            <person name="Sun H."/>
            <person name="Tritt A."/>
            <person name="Yoshinaga Y."/>
            <person name="Zwiers L.-H."/>
            <person name="Turgeon B."/>
            <person name="Goodwin S."/>
            <person name="Spatafora J."/>
            <person name="Crous P."/>
            <person name="Grigoriev I."/>
        </authorList>
    </citation>
    <scope>NUCLEOTIDE SEQUENCE</scope>
    <source>
        <strain evidence="3">CBS 119925</strain>
    </source>
</reference>
<dbReference type="OrthoDB" id="2133190at2759"/>
<evidence type="ECO:0000313" key="4">
    <source>
        <dbReference type="Proteomes" id="UP000799440"/>
    </source>
</evidence>
<dbReference type="InterPro" id="IPR036638">
    <property type="entry name" value="HLH_DNA-bd_sf"/>
</dbReference>
<dbReference type="PANTHER" id="PTHR47336:SF2">
    <property type="entry name" value="TRANSCRIPTION FACTOR HMS1-RELATED"/>
    <property type="match status" value="1"/>
</dbReference>
<protein>
    <recommendedName>
        <fullName evidence="2">BHLH domain-containing protein</fullName>
    </recommendedName>
</protein>
<dbReference type="InterPro" id="IPR052099">
    <property type="entry name" value="Regulatory_TF_Diverse"/>
</dbReference>
<gene>
    <name evidence="3" type="ORF">M011DRAFT_121847</name>
</gene>
<name>A0A6A6V7W2_9PLEO</name>
<keyword evidence="4" id="KW-1185">Reference proteome</keyword>
<dbReference type="GO" id="GO:0046983">
    <property type="term" value="F:protein dimerization activity"/>
    <property type="evidence" value="ECO:0007669"/>
    <property type="project" value="InterPro"/>
</dbReference>
<dbReference type="PANTHER" id="PTHR47336">
    <property type="entry name" value="TRANSCRIPTION FACTOR HMS1-RELATED"/>
    <property type="match status" value="1"/>
</dbReference>
<evidence type="ECO:0000256" key="1">
    <source>
        <dbReference type="SAM" id="MobiDB-lite"/>
    </source>
</evidence>
<dbReference type="SMART" id="SM00353">
    <property type="entry name" value="HLH"/>
    <property type="match status" value="1"/>
</dbReference>
<dbReference type="SUPFAM" id="SSF47459">
    <property type="entry name" value="HLH, helix-loop-helix DNA-binding domain"/>
    <property type="match status" value="1"/>
</dbReference>
<dbReference type="Pfam" id="PF00010">
    <property type="entry name" value="HLH"/>
    <property type="match status" value="1"/>
</dbReference>
<dbReference type="CDD" id="cd11395">
    <property type="entry name" value="bHLHzip_SREBP_like"/>
    <property type="match status" value="1"/>
</dbReference>
<organism evidence="3 4">
    <name type="scientific">Sporormia fimetaria CBS 119925</name>
    <dbReference type="NCBI Taxonomy" id="1340428"/>
    <lineage>
        <taxon>Eukaryota</taxon>
        <taxon>Fungi</taxon>
        <taxon>Dikarya</taxon>
        <taxon>Ascomycota</taxon>
        <taxon>Pezizomycotina</taxon>
        <taxon>Dothideomycetes</taxon>
        <taxon>Pleosporomycetidae</taxon>
        <taxon>Pleosporales</taxon>
        <taxon>Sporormiaceae</taxon>
        <taxon>Sporormia</taxon>
    </lineage>
</organism>
<feature type="domain" description="BHLH" evidence="2">
    <location>
        <begin position="220"/>
        <end position="288"/>
    </location>
</feature>
<feature type="compositionally biased region" description="Basic residues" evidence="1">
    <location>
        <begin position="197"/>
        <end position="207"/>
    </location>
</feature>
<evidence type="ECO:0000259" key="2">
    <source>
        <dbReference type="PROSITE" id="PS50888"/>
    </source>
</evidence>
<feature type="compositionally biased region" description="Low complexity" evidence="1">
    <location>
        <begin position="148"/>
        <end position="159"/>
    </location>
</feature>
<proteinExistence type="predicted"/>
<feature type="region of interest" description="Disordered" evidence="1">
    <location>
        <begin position="117"/>
        <end position="274"/>
    </location>
</feature>
<evidence type="ECO:0000313" key="3">
    <source>
        <dbReference type="EMBL" id="KAF2745814.1"/>
    </source>
</evidence>
<dbReference type="PROSITE" id="PS50888">
    <property type="entry name" value="BHLH"/>
    <property type="match status" value="1"/>
</dbReference>
<dbReference type="Gene3D" id="4.10.280.10">
    <property type="entry name" value="Helix-loop-helix DNA-binding domain"/>
    <property type="match status" value="1"/>
</dbReference>
<dbReference type="InterPro" id="IPR011598">
    <property type="entry name" value="bHLH_dom"/>
</dbReference>
<dbReference type="EMBL" id="MU006580">
    <property type="protein sequence ID" value="KAF2745814.1"/>
    <property type="molecule type" value="Genomic_DNA"/>
</dbReference>
<dbReference type="Proteomes" id="UP000799440">
    <property type="component" value="Unassembled WGS sequence"/>
</dbReference>
<feature type="compositionally biased region" description="Low complexity" evidence="1">
    <location>
        <begin position="168"/>
        <end position="177"/>
    </location>
</feature>
<dbReference type="AlphaFoldDB" id="A0A6A6V7W2"/>